<keyword evidence="5 6" id="KW-0539">Nucleus</keyword>
<dbReference type="Pfam" id="PF00505">
    <property type="entry name" value="HMG_box"/>
    <property type="match status" value="1"/>
</dbReference>
<dbReference type="InterPro" id="IPR052412">
    <property type="entry name" value="CC-Dev_Transcription_Reg"/>
</dbReference>
<keyword evidence="10" id="KW-1185">Reference proteome</keyword>
<keyword evidence="3 6" id="KW-0238">DNA-binding</keyword>
<dbReference type="PANTHER" id="PTHR13059:SF10">
    <property type="entry name" value="HMG BOX TRANSCRIPTION FACTOR BBX"/>
    <property type="match status" value="1"/>
</dbReference>
<organism evidence="9 10">
    <name type="scientific">Anopheles dirus</name>
    <dbReference type="NCBI Taxonomy" id="7168"/>
    <lineage>
        <taxon>Eukaryota</taxon>
        <taxon>Metazoa</taxon>
        <taxon>Ecdysozoa</taxon>
        <taxon>Arthropoda</taxon>
        <taxon>Hexapoda</taxon>
        <taxon>Insecta</taxon>
        <taxon>Pterygota</taxon>
        <taxon>Neoptera</taxon>
        <taxon>Endopterygota</taxon>
        <taxon>Diptera</taxon>
        <taxon>Nematocera</taxon>
        <taxon>Culicoidea</taxon>
        <taxon>Culicidae</taxon>
        <taxon>Anophelinae</taxon>
        <taxon>Anopheles</taxon>
    </lineage>
</organism>
<feature type="compositionally biased region" description="Low complexity" evidence="7">
    <location>
        <begin position="368"/>
        <end position="384"/>
    </location>
</feature>
<protein>
    <recommendedName>
        <fullName evidence="8">HMG box domain-containing protein</fullName>
    </recommendedName>
</protein>
<keyword evidence="2" id="KW-0805">Transcription regulation</keyword>
<dbReference type="PANTHER" id="PTHR13059">
    <property type="entry name" value="HMG-BOX TRANSCRIPTION FACTOR BBX"/>
    <property type="match status" value="1"/>
</dbReference>
<dbReference type="PROSITE" id="PS50118">
    <property type="entry name" value="HMG_BOX_2"/>
    <property type="match status" value="1"/>
</dbReference>
<evidence type="ECO:0000259" key="8">
    <source>
        <dbReference type="PROSITE" id="PS50118"/>
    </source>
</evidence>
<dbReference type="STRING" id="7168.A0A182N6W2"/>
<dbReference type="GO" id="GO:0000981">
    <property type="term" value="F:DNA-binding transcription factor activity, RNA polymerase II-specific"/>
    <property type="evidence" value="ECO:0007669"/>
    <property type="project" value="TreeGrafter"/>
</dbReference>
<evidence type="ECO:0000256" key="3">
    <source>
        <dbReference type="ARBA" id="ARBA00023125"/>
    </source>
</evidence>
<name>A0A182N6W2_9DIPT</name>
<accession>A0A182N6W2</accession>
<feature type="compositionally biased region" description="Low complexity" evidence="7">
    <location>
        <begin position="25"/>
        <end position="46"/>
    </location>
</feature>
<dbReference type="Proteomes" id="UP000075884">
    <property type="component" value="Unassembled WGS sequence"/>
</dbReference>
<feature type="DNA-binding region" description="HMG box" evidence="6">
    <location>
        <begin position="79"/>
        <end position="147"/>
    </location>
</feature>
<evidence type="ECO:0000256" key="1">
    <source>
        <dbReference type="ARBA" id="ARBA00022553"/>
    </source>
</evidence>
<feature type="region of interest" description="Disordered" evidence="7">
    <location>
        <begin position="1"/>
        <end position="80"/>
    </location>
</feature>
<keyword evidence="1" id="KW-0597">Phosphoprotein</keyword>
<dbReference type="AlphaFoldDB" id="A0A182N6W2"/>
<evidence type="ECO:0000256" key="5">
    <source>
        <dbReference type="ARBA" id="ARBA00023242"/>
    </source>
</evidence>
<dbReference type="VEuPathDB" id="VectorBase:ADIR003385"/>
<evidence type="ECO:0000313" key="9">
    <source>
        <dbReference type="EnsemblMetazoa" id="ADIR003385-PA"/>
    </source>
</evidence>
<evidence type="ECO:0000256" key="6">
    <source>
        <dbReference type="PROSITE-ProRule" id="PRU00267"/>
    </source>
</evidence>
<feature type="domain" description="HMG box" evidence="8">
    <location>
        <begin position="79"/>
        <end position="147"/>
    </location>
</feature>
<feature type="region of interest" description="Disordered" evidence="7">
    <location>
        <begin position="354"/>
        <end position="384"/>
    </location>
</feature>
<dbReference type="GO" id="GO:0005634">
    <property type="term" value="C:nucleus"/>
    <property type="evidence" value="ECO:0007669"/>
    <property type="project" value="UniProtKB-UniRule"/>
</dbReference>
<dbReference type="SMART" id="SM00398">
    <property type="entry name" value="HMG"/>
    <property type="match status" value="1"/>
</dbReference>
<feature type="compositionally biased region" description="Basic and acidic residues" evidence="7">
    <location>
        <begin position="69"/>
        <end position="80"/>
    </location>
</feature>
<dbReference type="InterPro" id="IPR009071">
    <property type="entry name" value="HMG_box_dom"/>
</dbReference>
<dbReference type="EnsemblMetazoa" id="ADIR003385-RA">
    <property type="protein sequence ID" value="ADIR003385-PA"/>
    <property type="gene ID" value="ADIR003385"/>
</dbReference>
<reference evidence="9" key="2">
    <citation type="submission" date="2020-05" db="UniProtKB">
        <authorList>
            <consortium name="EnsemblMetazoa"/>
        </authorList>
    </citation>
    <scope>IDENTIFICATION</scope>
    <source>
        <strain evidence="9">WRAIR2</strain>
    </source>
</reference>
<sequence length="475" mass="52369">MLESSGRSEFGDMYIPSIDKPVEGNNNNCNNHKNNNNNNYFYANRNECPDGQVNGESDAGASFDSEPLPEEKQPRSESSKRTMNAFLMFCKKHRPLVSQHYATKENRSITKILGSWWGQLDAEKKKPYEMLAQEHRTKVKAANPNVRWCKQEKTETETSAIFHDHVQTRGTGGQWSAVAVKREVPDIKDDLGSMEAAESLVQLAQGIRLRVSPISMGKLADVKQMGSLSELCAGAMGASGEPEPSFWSMNAAEHNYSAWHTNDSSALVKQEPEPTQHMRQHFLAQSRPKMGMAANGVGGTACTTTISGPVGTEPMECGGEGIAAEQGTSSSRASRSCKGKRYKEFMTNQYGGTALASATRKSPKKRTSATYSSNSSTSQNRTTLNDCRGYQEENVSFNHNRSQMTAATVVKMLPAPVDVEALRREVHHKIAKLPCEDFEAFLASKNVEKRRKKPYAVSARARRNKAKTTSPSSTP</sequence>
<dbReference type="SUPFAM" id="SSF47095">
    <property type="entry name" value="HMG-box"/>
    <property type="match status" value="1"/>
</dbReference>
<feature type="region of interest" description="Disordered" evidence="7">
    <location>
        <begin position="449"/>
        <end position="475"/>
    </location>
</feature>
<keyword evidence="4" id="KW-0804">Transcription</keyword>
<evidence type="ECO:0000256" key="2">
    <source>
        <dbReference type="ARBA" id="ARBA00023015"/>
    </source>
</evidence>
<dbReference type="Gene3D" id="1.10.30.10">
    <property type="entry name" value="High mobility group box domain"/>
    <property type="match status" value="1"/>
</dbReference>
<dbReference type="GO" id="GO:0000977">
    <property type="term" value="F:RNA polymerase II transcription regulatory region sequence-specific DNA binding"/>
    <property type="evidence" value="ECO:0007669"/>
    <property type="project" value="TreeGrafter"/>
</dbReference>
<dbReference type="InterPro" id="IPR036910">
    <property type="entry name" value="HMG_box_dom_sf"/>
</dbReference>
<reference evidence="10" key="1">
    <citation type="submission" date="2013-03" db="EMBL/GenBank/DDBJ databases">
        <title>The Genome Sequence of Anopheles dirus WRAIR2.</title>
        <authorList>
            <consortium name="The Broad Institute Genomics Platform"/>
            <person name="Neafsey D.E."/>
            <person name="Walton C."/>
            <person name="Walker B."/>
            <person name="Young S.K."/>
            <person name="Zeng Q."/>
            <person name="Gargeya S."/>
            <person name="Fitzgerald M."/>
            <person name="Haas B."/>
            <person name="Abouelleil A."/>
            <person name="Allen A.W."/>
            <person name="Alvarado L."/>
            <person name="Arachchi H.M."/>
            <person name="Berlin A.M."/>
            <person name="Chapman S.B."/>
            <person name="Gainer-Dewar J."/>
            <person name="Goldberg J."/>
            <person name="Griggs A."/>
            <person name="Gujja S."/>
            <person name="Hansen M."/>
            <person name="Howarth C."/>
            <person name="Imamovic A."/>
            <person name="Ireland A."/>
            <person name="Larimer J."/>
            <person name="McCowan C."/>
            <person name="Murphy C."/>
            <person name="Pearson M."/>
            <person name="Poon T.W."/>
            <person name="Priest M."/>
            <person name="Roberts A."/>
            <person name="Saif S."/>
            <person name="Shea T."/>
            <person name="Sisk P."/>
            <person name="Sykes S."/>
            <person name="Wortman J."/>
            <person name="Nusbaum C."/>
            <person name="Birren B."/>
        </authorList>
    </citation>
    <scope>NUCLEOTIDE SEQUENCE [LARGE SCALE GENOMIC DNA]</scope>
    <source>
        <strain evidence="10">WRAIR2</strain>
    </source>
</reference>
<evidence type="ECO:0000313" key="10">
    <source>
        <dbReference type="Proteomes" id="UP000075884"/>
    </source>
</evidence>
<evidence type="ECO:0000256" key="4">
    <source>
        <dbReference type="ARBA" id="ARBA00023163"/>
    </source>
</evidence>
<feature type="compositionally biased region" description="Basic residues" evidence="7">
    <location>
        <begin position="449"/>
        <end position="466"/>
    </location>
</feature>
<proteinExistence type="predicted"/>
<evidence type="ECO:0000256" key="7">
    <source>
        <dbReference type="SAM" id="MobiDB-lite"/>
    </source>
</evidence>